<dbReference type="PANTHER" id="PTHR12110:SF41">
    <property type="entry name" value="INOSOSE DEHYDRATASE"/>
    <property type="match status" value="1"/>
</dbReference>
<dbReference type="InterPro" id="IPR036237">
    <property type="entry name" value="Xyl_isomerase-like_sf"/>
</dbReference>
<dbReference type="Gene3D" id="3.20.20.150">
    <property type="entry name" value="Divalent-metal-dependent TIM barrel enzymes"/>
    <property type="match status" value="1"/>
</dbReference>
<keyword evidence="3" id="KW-1185">Reference proteome</keyword>
<evidence type="ECO:0000313" key="2">
    <source>
        <dbReference type="EMBL" id="WCT73613.1"/>
    </source>
</evidence>
<dbReference type="InterPro" id="IPR013022">
    <property type="entry name" value="Xyl_isomerase-like_TIM-brl"/>
</dbReference>
<dbReference type="EMBL" id="CP117411">
    <property type="protein sequence ID" value="WCT73613.1"/>
    <property type="molecule type" value="Genomic_DNA"/>
</dbReference>
<proteinExistence type="predicted"/>
<dbReference type="RefSeq" id="WP_273687981.1">
    <property type="nucleotide sequence ID" value="NZ_CP117411.1"/>
</dbReference>
<sequence>MHPRLSVHSICFPGAGVEELFGHWRALGAGRVSFSTGQLEGHAPADLRAALAAGGHAVETVTHVFAPGPLSGEAGAIAADRARLTQAIDLAAAIGARSIYMLTGGRGQRTWEEAAALFAEAVAPCLPRARDAGIALAIENTTPFFAHGHLGNTLRDTITLAELAGIGVCIDYFACWAEADIPGQIARAMPRLALVQVSDYVLGDRSLPCRAVPGDGAIPWRQVLRWLLAAGYAGAFDLELLGPRIDAEGHEAAAARAAGVIGALLADLGA</sequence>
<gene>
    <name evidence="2" type="ORF">PQ455_18710</name>
</gene>
<dbReference type="SUPFAM" id="SSF51658">
    <property type="entry name" value="Xylose isomerase-like"/>
    <property type="match status" value="1"/>
</dbReference>
<reference evidence="2 3" key="1">
    <citation type="submission" date="2023-02" db="EMBL/GenBank/DDBJ databases">
        <title>Genome sequence of Sphingomonas naphthae.</title>
        <authorList>
            <person name="Kim S."/>
            <person name="Heo J."/>
            <person name="Kwon S.-W."/>
        </authorList>
    </citation>
    <scope>NUCLEOTIDE SEQUENCE [LARGE SCALE GENOMIC DNA]</scope>
    <source>
        <strain evidence="2 3">KACC 18716</strain>
    </source>
</reference>
<accession>A0ABY7TKX1</accession>
<protein>
    <submittedName>
        <fullName evidence="2">TIM barrel protein</fullName>
    </submittedName>
</protein>
<evidence type="ECO:0000259" key="1">
    <source>
        <dbReference type="Pfam" id="PF01261"/>
    </source>
</evidence>
<name>A0ABY7TKX1_9SPHN</name>
<dbReference type="PANTHER" id="PTHR12110">
    <property type="entry name" value="HYDROXYPYRUVATE ISOMERASE"/>
    <property type="match status" value="1"/>
</dbReference>
<dbReference type="Pfam" id="PF01261">
    <property type="entry name" value="AP_endonuc_2"/>
    <property type="match status" value="1"/>
</dbReference>
<feature type="domain" description="Xylose isomerase-like TIM barrel" evidence="1">
    <location>
        <begin position="39"/>
        <end position="249"/>
    </location>
</feature>
<evidence type="ECO:0000313" key="3">
    <source>
        <dbReference type="Proteomes" id="UP001220395"/>
    </source>
</evidence>
<organism evidence="2 3">
    <name type="scientific">Sphingomonas naphthae</name>
    <dbReference type="NCBI Taxonomy" id="1813468"/>
    <lineage>
        <taxon>Bacteria</taxon>
        <taxon>Pseudomonadati</taxon>
        <taxon>Pseudomonadota</taxon>
        <taxon>Alphaproteobacteria</taxon>
        <taxon>Sphingomonadales</taxon>
        <taxon>Sphingomonadaceae</taxon>
        <taxon>Sphingomonas</taxon>
    </lineage>
</organism>
<dbReference type="InterPro" id="IPR050312">
    <property type="entry name" value="IolE/XylAMocC-like"/>
</dbReference>
<dbReference type="Proteomes" id="UP001220395">
    <property type="component" value="Chromosome"/>
</dbReference>